<dbReference type="InterPro" id="IPR011009">
    <property type="entry name" value="Kinase-like_dom_sf"/>
</dbReference>
<evidence type="ECO:0000256" key="10">
    <source>
        <dbReference type="ARBA" id="ARBA00022829"/>
    </source>
</evidence>
<evidence type="ECO:0000256" key="1">
    <source>
        <dbReference type="ARBA" id="ARBA00004308"/>
    </source>
</evidence>
<keyword evidence="8" id="KW-0498">Mitosis</keyword>
<dbReference type="OrthoDB" id="4062651at2759"/>
<feature type="coiled-coil region" evidence="22">
    <location>
        <begin position="456"/>
        <end position="483"/>
    </location>
</feature>
<dbReference type="GO" id="GO:0051301">
    <property type="term" value="P:cell division"/>
    <property type="evidence" value="ECO:0007669"/>
    <property type="project" value="UniProtKB-KW"/>
</dbReference>
<dbReference type="Proteomes" id="UP000681722">
    <property type="component" value="Unassembled WGS sequence"/>
</dbReference>
<dbReference type="InterPro" id="IPR017441">
    <property type="entry name" value="Protein_kinase_ATP_BS"/>
</dbReference>
<evidence type="ECO:0000256" key="12">
    <source>
        <dbReference type="ARBA" id="ARBA00022999"/>
    </source>
</evidence>
<dbReference type="PROSITE" id="PS50001">
    <property type="entry name" value="SH2"/>
    <property type="match status" value="1"/>
</dbReference>
<keyword evidence="14 21" id="KW-0829">Tyrosine-protein kinase</keyword>
<keyword evidence="13" id="KW-0472">Membrane</keyword>
<dbReference type="GO" id="GO:0005654">
    <property type="term" value="C:nucleoplasm"/>
    <property type="evidence" value="ECO:0007669"/>
    <property type="project" value="UniProtKB-SubCell"/>
</dbReference>
<evidence type="ECO:0000256" key="23">
    <source>
        <dbReference type="SAM" id="MobiDB-lite"/>
    </source>
</evidence>
<keyword evidence="12 18" id="KW-0727">SH2 domain</keyword>
<accession>A0A813VL96</accession>
<dbReference type="Pfam" id="PF10345">
    <property type="entry name" value="Cohesin_load"/>
    <property type="match status" value="1"/>
</dbReference>
<evidence type="ECO:0000256" key="9">
    <source>
        <dbReference type="ARBA" id="ARBA00022777"/>
    </source>
</evidence>
<evidence type="ECO:0000256" key="7">
    <source>
        <dbReference type="ARBA" id="ARBA00022741"/>
    </source>
</evidence>
<evidence type="ECO:0000313" key="27">
    <source>
        <dbReference type="EMBL" id="CAF0841838.1"/>
    </source>
</evidence>
<dbReference type="InterPro" id="IPR019440">
    <property type="entry name" value="MAU2"/>
</dbReference>
<organism evidence="27 29">
    <name type="scientific">Didymodactylos carnosus</name>
    <dbReference type="NCBI Taxonomy" id="1234261"/>
    <lineage>
        <taxon>Eukaryota</taxon>
        <taxon>Metazoa</taxon>
        <taxon>Spiralia</taxon>
        <taxon>Gnathifera</taxon>
        <taxon>Rotifera</taxon>
        <taxon>Eurotatoria</taxon>
        <taxon>Bdelloidea</taxon>
        <taxon>Philodinida</taxon>
        <taxon>Philodinidae</taxon>
        <taxon>Didymodactylos</taxon>
    </lineage>
</organism>
<name>A0A813VL96_9BILA</name>
<dbReference type="SUPFAM" id="SSF50044">
    <property type="entry name" value="SH3-domain"/>
    <property type="match status" value="1"/>
</dbReference>
<dbReference type="FunFam" id="3.30.505.10:FF:000044">
    <property type="entry name" value="Tyrosine-protein kinase"/>
    <property type="match status" value="1"/>
</dbReference>
<evidence type="ECO:0000256" key="21">
    <source>
        <dbReference type="RuleBase" id="RU362096"/>
    </source>
</evidence>
<evidence type="ECO:0000313" key="29">
    <source>
        <dbReference type="Proteomes" id="UP000663829"/>
    </source>
</evidence>
<dbReference type="InterPro" id="IPR000719">
    <property type="entry name" value="Prot_kinase_dom"/>
</dbReference>
<dbReference type="Gene3D" id="2.30.30.40">
    <property type="entry name" value="SH3 Domains"/>
    <property type="match status" value="1"/>
</dbReference>
<dbReference type="GO" id="GO:0012505">
    <property type="term" value="C:endomembrane system"/>
    <property type="evidence" value="ECO:0007669"/>
    <property type="project" value="UniProtKB-SubCell"/>
</dbReference>
<dbReference type="InterPro" id="IPR008266">
    <property type="entry name" value="Tyr_kinase_AS"/>
</dbReference>
<dbReference type="Gene3D" id="1.25.40.10">
    <property type="entry name" value="Tetratricopeptide repeat domain"/>
    <property type="match status" value="1"/>
</dbReference>
<comment type="subcellular location">
    <subcellularLocation>
        <location evidence="1">Endomembrane system</location>
    </subcellularLocation>
    <subcellularLocation>
        <location evidence="2">Nucleus</location>
        <location evidence="2">Nucleoplasm</location>
    </subcellularLocation>
</comment>
<dbReference type="Pfam" id="PF07714">
    <property type="entry name" value="PK_Tyr_Ser-Thr"/>
    <property type="match status" value="1"/>
</dbReference>
<evidence type="ECO:0000256" key="4">
    <source>
        <dbReference type="ARBA" id="ARBA00022443"/>
    </source>
</evidence>
<comment type="similarity">
    <text evidence="21">Belongs to the protein kinase superfamily. Tyr protein kinase family.</text>
</comment>
<evidence type="ECO:0000256" key="5">
    <source>
        <dbReference type="ARBA" id="ARBA00022618"/>
    </source>
</evidence>
<dbReference type="InterPro" id="IPR011990">
    <property type="entry name" value="TPR-like_helical_dom_sf"/>
</dbReference>
<evidence type="ECO:0000259" key="25">
    <source>
        <dbReference type="PROSITE" id="PS50002"/>
    </source>
</evidence>
<keyword evidence="11 20" id="KW-0067">ATP-binding</keyword>
<comment type="caution">
    <text evidence="27">The sequence shown here is derived from an EMBL/GenBank/DDBJ whole genome shotgun (WGS) entry which is preliminary data.</text>
</comment>
<dbReference type="EMBL" id="CAJOBC010000819">
    <property type="protein sequence ID" value="CAF3629187.1"/>
    <property type="molecule type" value="Genomic_DNA"/>
</dbReference>
<evidence type="ECO:0000256" key="6">
    <source>
        <dbReference type="ARBA" id="ARBA00022679"/>
    </source>
</evidence>
<dbReference type="PRINTS" id="PR00401">
    <property type="entry name" value="SH2DOMAIN"/>
</dbReference>
<dbReference type="InterPro" id="IPR036860">
    <property type="entry name" value="SH2_dom_sf"/>
</dbReference>
<evidence type="ECO:0000256" key="20">
    <source>
        <dbReference type="PROSITE-ProRule" id="PRU10141"/>
    </source>
</evidence>
<dbReference type="Gene3D" id="3.30.505.10">
    <property type="entry name" value="SH2 domain"/>
    <property type="match status" value="1"/>
</dbReference>
<feature type="compositionally biased region" description="Low complexity" evidence="23">
    <location>
        <begin position="495"/>
        <end position="522"/>
    </location>
</feature>
<dbReference type="GO" id="GO:0030182">
    <property type="term" value="P:neuron differentiation"/>
    <property type="evidence" value="ECO:0007669"/>
    <property type="project" value="UniProtKB-ARBA"/>
</dbReference>
<keyword evidence="16" id="KW-0131">Cell cycle</keyword>
<reference evidence="27" key="1">
    <citation type="submission" date="2021-02" db="EMBL/GenBank/DDBJ databases">
        <authorList>
            <person name="Nowell W R."/>
        </authorList>
    </citation>
    <scope>NUCLEOTIDE SEQUENCE</scope>
</reference>
<feature type="region of interest" description="Disordered" evidence="23">
    <location>
        <begin position="486"/>
        <end position="522"/>
    </location>
</feature>
<keyword evidence="29" id="KW-1185">Reference proteome</keyword>
<dbReference type="PRINTS" id="PR00109">
    <property type="entry name" value="TYRKINASE"/>
</dbReference>
<dbReference type="SUPFAM" id="SSF56112">
    <property type="entry name" value="Protein kinase-like (PK-like)"/>
    <property type="match status" value="1"/>
</dbReference>
<evidence type="ECO:0000256" key="3">
    <source>
        <dbReference type="ARBA" id="ARBA00008585"/>
    </source>
</evidence>
<dbReference type="PROSITE" id="PS00107">
    <property type="entry name" value="PROTEIN_KINASE_ATP"/>
    <property type="match status" value="1"/>
</dbReference>
<dbReference type="Pfam" id="PF00017">
    <property type="entry name" value="SH2"/>
    <property type="match status" value="1"/>
</dbReference>
<dbReference type="PROSITE" id="PS50002">
    <property type="entry name" value="SH3"/>
    <property type="match status" value="1"/>
</dbReference>
<evidence type="ECO:0000256" key="15">
    <source>
        <dbReference type="ARBA" id="ARBA00023242"/>
    </source>
</evidence>
<dbReference type="InterPro" id="IPR001245">
    <property type="entry name" value="Ser-Thr/Tyr_kinase_cat_dom"/>
</dbReference>
<dbReference type="Gene3D" id="1.10.510.10">
    <property type="entry name" value="Transferase(Phosphotransferase) domain 1"/>
    <property type="match status" value="1"/>
</dbReference>
<proteinExistence type="inferred from homology"/>
<dbReference type="InterPro" id="IPR001452">
    <property type="entry name" value="SH3_domain"/>
</dbReference>
<dbReference type="GO" id="GO:0007064">
    <property type="term" value="P:mitotic sister chromatid cohesion"/>
    <property type="evidence" value="ECO:0007669"/>
    <property type="project" value="InterPro"/>
</dbReference>
<dbReference type="PROSITE" id="PS00109">
    <property type="entry name" value="PROTEIN_KINASE_TYR"/>
    <property type="match status" value="1"/>
</dbReference>
<dbReference type="GO" id="GO:0004715">
    <property type="term" value="F:non-membrane spanning protein tyrosine kinase activity"/>
    <property type="evidence" value="ECO:0007669"/>
    <property type="project" value="UniProtKB-EC"/>
</dbReference>
<dbReference type="GO" id="GO:0050793">
    <property type="term" value="P:regulation of developmental process"/>
    <property type="evidence" value="ECO:0007669"/>
    <property type="project" value="UniProtKB-ARBA"/>
</dbReference>
<evidence type="ECO:0000256" key="8">
    <source>
        <dbReference type="ARBA" id="ARBA00022776"/>
    </source>
</evidence>
<evidence type="ECO:0000256" key="22">
    <source>
        <dbReference type="SAM" id="Coils"/>
    </source>
</evidence>
<sequence>MGAKSLRVKKWIVVDYIDIEKAHFKSDLLPNLENSELRILIKDYAEAQNLLTPCLDHINSMKGNYSHIETLRILYLVLHISCSCFGLGQVKTSKHSLTALQQSIQQLASRPEEEASLVTNPLEQFTWLSRDHLNVLVYLLTVLHSMLCGRLDKALKYADKAQAQIDQIKSLDTSPFLIAVEMLFYECRIQCHLLTCNKSIAIKEIATLCRLNAADSNSKTQRSLTIHALLGLYATSLNMLEVSEAQFAAALRTRFPGDKDFRFIVLANLIITYMRLRKQTHLLPILQQINLELTTTHSQLLHAIANFLNALQHLSKTRIPEAKELFRRAANFASNEDLNKILTNTFIILGQLFFRMQNFQESANMLQSATTIGSSIPDYSSQLSTMSILRDLYHMCNDPRLVETNEKIIQITDALQKDSYSTTALPEHHHLLAWTEEVEKKTQHFFVEHPDAKIFVENARDIAKRTEQRLNEAKVKIQIAYNDKNGDDIHSNIKSPSSPAFRSPSATSTNSSSTAPPSTVTTTLTTNASIPILNGRINPSYRASLQYIALFDYDARTSEDLTIRKGDLLEIVSRQNNAWWKARSDTGREGYIPSNYVARRDSLESEPWYFKSIHRIDAEKILMSEVNEHGSFLVRDSETRRTDFSLSIRDNETIKHYRIRQTEDGRFYITRRTTFLLLTDLIVHYSQQADGLCVNLRQPCVHIVKPEPEGLSHNTVDQWEIRREDVKLIRRLGQGQFGDVYEGVWNNSTPVAIKTLKSGSMNPLDFLAEACIMKKLRHPNLIQLFAVCTVAEPIYILTELMKNGSLLDYLQSPRGRQLEMLTLIYMATQISRGMACLESQNYIHRDLAARNVLVGENNIVKIADFGLARVIKDYHTGIYDAKEGTKFPIKWTAPEAALYNTFTIKSDVWSFGILLTEVVTYGRTPYP</sequence>
<comment type="similarity">
    <text evidence="3">Belongs to the SCC4/mau-2 family.</text>
</comment>
<dbReference type="SMART" id="SM00252">
    <property type="entry name" value="SH2"/>
    <property type="match status" value="1"/>
</dbReference>
<evidence type="ECO:0000256" key="13">
    <source>
        <dbReference type="ARBA" id="ARBA00023136"/>
    </source>
</evidence>
<evidence type="ECO:0000313" key="28">
    <source>
        <dbReference type="EMBL" id="CAF3629187.1"/>
    </source>
</evidence>
<evidence type="ECO:0000256" key="16">
    <source>
        <dbReference type="ARBA" id="ARBA00023306"/>
    </source>
</evidence>
<dbReference type="GO" id="GO:0007059">
    <property type="term" value="P:chromosome segregation"/>
    <property type="evidence" value="ECO:0007669"/>
    <property type="project" value="UniProtKB-KW"/>
</dbReference>
<dbReference type="AlphaFoldDB" id="A0A813VL96"/>
<evidence type="ECO:0000256" key="14">
    <source>
        <dbReference type="ARBA" id="ARBA00023137"/>
    </source>
</evidence>
<dbReference type="InterPro" id="IPR000980">
    <property type="entry name" value="SH2"/>
</dbReference>
<dbReference type="GO" id="GO:0005524">
    <property type="term" value="F:ATP binding"/>
    <property type="evidence" value="ECO:0007669"/>
    <property type="project" value="UniProtKB-UniRule"/>
</dbReference>
<feature type="domain" description="SH3" evidence="25">
    <location>
        <begin position="542"/>
        <end position="602"/>
    </location>
</feature>
<feature type="domain" description="Protein kinase" evidence="26">
    <location>
        <begin position="726"/>
        <end position="927"/>
    </location>
</feature>
<dbReference type="EMBL" id="CAJNOQ010000819">
    <property type="protein sequence ID" value="CAF0841838.1"/>
    <property type="molecule type" value="Genomic_DNA"/>
</dbReference>
<comment type="catalytic activity">
    <reaction evidence="17 21">
        <text>L-tyrosyl-[protein] + ATP = O-phospho-L-tyrosyl-[protein] + ADP + H(+)</text>
        <dbReference type="Rhea" id="RHEA:10596"/>
        <dbReference type="Rhea" id="RHEA-COMP:10136"/>
        <dbReference type="Rhea" id="RHEA-COMP:20101"/>
        <dbReference type="ChEBI" id="CHEBI:15378"/>
        <dbReference type="ChEBI" id="CHEBI:30616"/>
        <dbReference type="ChEBI" id="CHEBI:46858"/>
        <dbReference type="ChEBI" id="CHEBI:61978"/>
        <dbReference type="ChEBI" id="CHEBI:456216"/>
        <dbReference type="EC" id="2.7.10.2"/>
    </reaction>
</comment>
<keyword evidence="10" id="KW-0159">Chromosome partition</keyword>
<keyword evidence="4 19" id="KW-0728">SH3 domain</keyword>
<dbReference type="FunFam" id="1.10.510.10:FF:001512">
    <property type="entry name" value="Receptor tyrosine-protein kinase erbB-2"/>
    <property type="match status" value="1"/>
</dbReference>
<evidence type="ECO:0000256" key="18">
    <source>
        <dbReference type="PROSITE-ProRule" id="PRU00191"/>
    </source>
</evidence>
<dbReference type="SMART" id="SM00219">
    <property type="entry name" value="TyrKc"/>
    <property type="match status" value="1"/>
</dbReference>
<dbReference type="PRINTS" id="PR00452">
    <property type="entry name" value="SH3DOMAIN"/>
</dbReference>
<dbReference type="FunFam" id="3.30.200.20:FF:000053">
    <property type="entry name" value="Tyrosine-protein kinase"/>
    <property type="match status" value="1"/>
</dbReference>
<dbReference type="Pfam" id="PF00018">
    <property type="entry name" value="SH3_1"/>
    <property type="match status" value="1"/>
</dbReference>
<evidence type="ECO:0000256" key="2">
    <source>
        <dbReference type="ARBA" id="ARBA00004642"/>
    </source>
</evidence>
<protein>
    <recommendedName>
        <fullName evidence="21">Tyrosine-protein kinase</fullName>
        <ecNumber evidence="21">2.7.10.2</ecNumber>
    </recommendedName>
</protein>
<evidence type="ECO:0000256" key="17">
    <source>
        <dbReference type="ARBA" id="ARBA00051245"/>
    </source>
</evidence>
<keyword evidence="9 21" id="KW-0418">Kinase</keyword>
<dbReference type="PANTHER" id="PTHR24418">
    <property type="entry name" value="TYROSINE-PROTEIN KINASE"/>
    <property type="match status" value="1"/>
</dbReference>
<keyword evidence="7 20" id="KW-0547">Nucleotide-binding</keyword>
<dbReference type="InterPro" id="IPR036028">
    <property type="entry name" value="SH3-like_dom_sf"/>
</dbReference>
<evidence type="ECO:0000259" key="26">
    <source>
        <dbReference type="PROSITE" id="PS50011"/>
    </source>
</evidence>
<dbReference type="CDD" id="cd11845">
    <property type="entry name" value="SH3_Src_like"/>
    <property type="match status" value="1"/>
</dbReference>
<keyword evidence="15" id="KW-0539">Nucleus</keyword>
<evidence type="ECO:0000259" key="24">
    <source>
        <dbReference type="PROSITE" id="PS50001"/>
    </source>
</evidence>
<evidence type="ECO:0000256" key="11">
    <source>
        <dbReference type="ARBA" id="ARBA00022840"/>
    </source>
</evidence>
<feature type="domain" description="SH2" evidence="24">
    <location>
        <begin position="608"/>
        <end position="700"/>
    </location>
</feature>
<dbReference type="SMART" id="SM00326">
    <property type="entry name" value="SH3"/>
    <property type="match status" value="1"/>
</dbReference>
<dbReference type="InterPro" id="IPR020635">
    <property type="entry name" value="Tyr_kinase_cat_dom"/>
</dbReference>
<dbReference type="PROSITE" id="PS50011">
    <property type="entry name" value="PROTEIN_KINASE_DOM"/>
    <property type="match status" value="1"/>
</dbReference>
<keyword evidence="22" id="KW-0175">Coiled coil</keyword>
<dbReference type="EC" id="2.7.10.2" evidence="21"/>
<dbReference type="Proteomes" id="UP000663829">
    <property type="component" value="Unassembled WGS sequence"/>
</dbReference>
<feature type="non-terminal residue" evidence="27">
    <location>
        <position position="1"/>
    </location>
</feature>
<gene>
    <name evidence="27" type="ORF">GPM918_LOCUS5605</name>
    <name evidence="28" type="ORF">SRO942_LOCUS5605</name>
</gene>
<keyword evidence="6 21" id="KW-0808">Transferase</keyword>
<dbReference type="SUPFAM" id="SSF55550">
    <property type="entry name" value="SH2 domain"/>
    <property type="match status" value="1"/>
</dbReference>
<keyword evidence="5" id="KW-0132">Cell division</keyword>
<feature type="binding site" evidence="20">
    <location>
        <position position="754"/>
    </location>
    <ligand>
        <name>ATP</name>
        <dbReference type="ChEBI" id="CHEBI:30616"/>
    </ligand>
</feature>
<evidence type="ECO:0000256" key="19">
    <source>
        <dbReference type="PROSITE-ProRule" id="PRU00192"/>
    </source>
</evidence>
<dbReference type="InterPro" id="IPR050198">
    <property type="entry name" value="Non-receptor_tyrosine_kinases"/>
</dbReference>
<dbReference type="GO" id="GO:0048468">
    <property type="term" value="P:cell development"/>
    <property type="evidence" value="ECO:0007669"/>
    <property type="project" value="UniProtKB-ARBA"/>
</dbReference>